<dbReference type="Proteomes" id="UP000708576">
    <property type="component" value="Unassembled WGS sequence"/>
</dbReference>
<dbReference type="Pfam" id="PF00403">
    <property type="entry name" value="HMA"/>
    <property type="match status" value="1"/>
</dbReference>
<dbReference type="CDD" id="cd00371">
    <property type="entry name" value="HMA"/>
    <property type="match status" value="1"/>
</dbReference>
<reference evidence="3 4" key="1">
    <citation type="journal article" date="2015" name="Int. J. Syst. Evol. Microbiol.">
        <title>Carboxylicivirga linearis sp. nov., isolated from a sea cucumber culture pond.</title>
        <authorList>
            <person name="Wang F.Q."/>
            <person name="Zhou Y.X."/>
            <person name="Lin X.Z."/>
            <person name="Chen G.J."/>
            <person name="Du Z.J."/>
        </authorList>
    </citation>
    <scope>NUCLEOTIDE SEQUENCE [LARGE SCALE GENOMIC DNA]</scope>
    <source>
        <strain evidence="3 4">FB218</strain>
    </source>
</reference>
<organism evidence="3 4">
    <name type="scientific">Carboxylicivirga linearis</name>
    <dbReference type="NCBI Taxonomy" id="1628157"/>
    <lineage>
        <taxon>Bacteria</taxon>
        <taxon>Pseudomonadati</taxon>
        <taxon>Bacteroidota</taxon>
        <taxon>Bacteroidia</taxon>
        <taxon>Marinilabiliales</taxon>
        <taxon>Marinilabiliaceae</taxon>
        <taxon>Carboxylicivirga</taxon>
    </lineage>
</organism>
<dbReference type="PROSITE" id="PS51257">
    <property type="entry name" value="PROKAR_LIPOPROTEIN"/>
    <property type="match status" value="1"/>
</dbReference>
<feature type="domain" description="HMA" evidence="2">
    <location>
        <begin position="37"/>
        <end position="103"/>
    </location>
</feature>
<dbReference type="InterPro" id="IPR006121">
    <property type="entry name" value="HMA_dom"/>
</dbReference>
<evidence type="ECO:0000259" key="2">
    <source>
        <dbReference type="PROSITE" id="PS50846"/>
    </source>
</evidence>
<comment type="caution">
    <text evidence="3">The sequence shown here is derived from an EMBL/GenBank/DDBJ whole genome shotgun (WGS) entry which is preliminary data.</text>
</comment>
<dbReference type="Gene3D" id="3.30.70.100">
    <property type="match status" value="1"/>
</dbReference>
<evidence type="ECO:0000313" key="4">
    <source>
        <dbReference type="Proteomes" id="UP000708576"/>
    </source>
</evidence>
<dbReference type="RefSeq" id="WP_212212449.1">
    <property type="nucleotide sequence ID" value="NZ_JAGUCO010000001.1"/>
</dbReference>
<gene>
    <name evidence="3" type="ORF">KEM10_01310</name>
</gene>
<evidence type="ECO:0000256" key="1">
    <source>
        <dbReference type="SAM" id="SignalP"/>
    </source>
</evidence>
<proteinExistence type="predicted"/>
<dbReference type="PROSITE" id="PS50846">
    <property type="entry name" value="HMA_2"/>
    <property type="match status" value="1"/>
</dbReference>
<protein>
    <submittedName>
        <fullName evidence="3">Heavy-metal-associated domain-containing protein</fullName>
    </submittedName>
</protein>
<accession>A0ABS5JQ05</accession>
<dbReference type="SUPFAM" id="SSF55008">
    <property type="entry name" value="HMA, heavy metal-associated domain"/>
    <property type="match status" value="1"/>
</dbReference>
<feature type="signal peptide" evidence="1">
    <location>
        <begin position="1"/>
        <end position="17"/>
    </location>
</feature>
<sequence>MRKILSVLFLMVLVLGACNTKKSEQKEDQPVSIENVGKIELNVEGMTCDGCEMTIEKGLLTLEGVAEVKADHETGKTIIKADTVRVNRKDLVRIIEKVGYKAKE</sequence>
<keyword evidence="1" id="KW-0732">Signal</keyword>
<evidence type="ECO:0000313" key="3">
    <source>
        <dbReference type="EMBL" id="MBS2096894.1"/>
    </source>
</evidence>
<name>A0ABS5JQ05_9BACT</name>
<keyword evidence="4" id="KW-1185">Reference proteome</keyword>
<dbReference type="InterPro" id="IPR036163">
    <property type="entry name" value="HMA_dom_sf"/>
</dbReference>
<dbReference type="EMBL" id="JAGUCO010000001">
    <property type="protein sequence ID" value="MBS2096894.1"/>
    <property type="molecule type" value="Genomic_DNA"/>
</dbReference>
<feature type="chain" id="PRO_5045914096" evidence="1">
    <location>
        <begin position="18"/>
        <end position="104"/>
    </location>
</feature>